<comment type="caution">
    <text evidence="2">The sequence shown here is derived from an EMBL/GenBank/DDBJ whole genome shotgun (WGS) entry which is preliminary data.</text>
</comment>
<dbReference type="STRING" id="1798383.A3D78_03540"/>
<accession>A0A1F5ZUE7</accession>
<dbReference type="PANTHER" id="PTHR43718:SF2">
    <property type="entry name" value="LON PROTEASE HOMOLOG, MITOCHONDRIAL"/>
    <property type="match status" value="1"/>
</dbReference>
<dbReference type="EMBL" id="MFJM01000062">
    <property type="protein sequence ID" value="OGG16003.1"/>
    <property type="molecule type" value="Genomic_DNA"/>
</dbReference>
<dbReference type="InterPro" id="IPR054594">
    <property type="entry name" value="Lon_lid"/>
</dbReference>
<dbReference type="SUPFAM" id="SSF52540">
    <property type="entry name" value="P-loop containing nucleoside triphosphate hydrolases"/>
    <property type="match status" value="1"/>
</dbReference>
<dbReference type="Gene3D" id="3.40.50.300">
    <property type="entry name" value="P-loop containing nucleotide triphosphate hydrolases"/>
    <property type="match status" value="1"/>
</dbReference>
<organism evidence="2 3">
    <name type="scientific">Candidatus Gottesmanbacteria bacterium RIFCSPHIGHO2_02_FULL_39_14</name>
    <dbReference type="NCBI Taxonomy" id="1798383"/>
    <lineage>
        <taxon>Bacteria</taxon>
        <taxon>Candidatus Gottesmaniibacteriota</taxon>
    </lineage>
</organism>
<dbReference type="GO" id="GO:0004252">
    <property type="term" value="F:serine-type endopeptidase activity"/>
    <property type="evidence" value="ECO:0007669"/>
    <property type="project" value="InterPro"/>
</dbReference>
<dbReference type="GO" id="GO:0006515">
    <property type="term" value="P:protein quality control for misfolded or incompletely synthesized proteins"/>
    <property type="evidence" value="ECO:0007669"/>
    <property type="project" value="TreeGrafter"/>
</dbReference>
<dbReference type="InterPro" id="IPR027417">
    <property type="entry name" value="P-loop_NTPase"/>
</dbReference>
<dbReference type="Proteomes" id="UP000176253">
    <property type="component" value="Unassembled WGS sequence"/>
</dbReference>
<dbReference type="Pfam" id="PF22667">
    <property type="entry name" value="Lon_lid"/>
    <property type="match status" value="1"/>
</dbReference>
<dbReference type="InterPro" id="IPR003959">
    <property type="entry name" value="ATPase_AAA_core"/>
</dbReference>
<dbReference type="Pfam" id="PF00004">
    <property type="entry name" value="AAA"/>
    <property type="match status" value="1"/>
</dbReference>
<dbReference type="PANTHER" id="PTHR43718">
    <property type="entry name" value="LON PROTEASE"/>
    <property type="match status" value="1"/>
</dbReference>
<dbReference type="SMART" id="SM00382">
    <property type="entry name" value="AAA"/>
    <property type="match status" value="1"/>
</dbReference>
<dbReference type="GO" id="GO:0005524">
    <property type="term" value="F:ATP binding"/>
    <property type="evidence" value="ECO:0007669"/>
    <property type="project" value="InterPro"/>
</dbReference>
<dbReference type="InterPro" id="IPR027065">
    <property type="entry name" value="Lon_Prtase"/>
</dbReference>
<dbReference type="GO" id="GO:0016887">
    <property type="term" value="F:ATP hydrolysis activity"/>
    <property type="evidence" value="ECO:0007669"/>
    <property type="project" value="InterPro"/>
</dbReference>
<sequence length="362" mass="40489">MVTASDVSSGEFAELAQLQQKITNSSIPADLRIKAQTMIDRAALSFKYHSQFMQFDVVASYIDWITSLPWESRSTDILDIEQAKQVLDKNHYGLSELKDRILEYLSVMKMNLDQAKLDPISKNHNFARAPILFFVGLVGTGKTTMAISIAEAMGRKLMRIPFGGMGSALDLRGESRVHPDAEVGQIMKSLRRAGTKNPVILLDELDRVAEHARADIMGVLIELLDPEQNVAFVDHYIDYPFDLAEVLFIATANNTNNISTAVMDRLEPIQMPSYSDDEKIIIGKSYVYPKVLAASGLTSDQLTIVDGVWPTIVRPLGFDSGIRTLERTIDGVCRKVARQIIEKKINKIILSEDNVKQFLPTW</sequence>
<name>A0A1F5ZUE7_9BACT</name>
<feature type="domain" description="AAA+ ATPase" evidence="1">
    <location>
        <begin position="128"/>
        <end position="276"/>
    </location>
</feature>
<gene>
    <name evidence="2" type="ORF">A3D78_03540</name>
</gene>
<protein>
    <recommendedName>
        <fullName evidence="1">AAA+ ATPase domain-containing protein</fullName>
    </recommendedName>
</protein>
<proteinExistence type="predicted"/>
<dbReference type="GO" id="GO:0004176">
    <property type="term" value="F:ATP-dependent peptidase activity"/>
    <property type="evidence" value="ECO:0007669"/>
    <property type="project" value="InterPro"/>
</dbReference>
<reference evidence="2 3" key="1">
    <citation type="journal article" date="2016" name="Nat. Commun.">
        <title>Thousands of microbial genomes shed light on interconnected biogeochemical processes in an aquifer system.</title>
        <authorList>
            <person name="Anantharaman K."/>
            <person name="Brown C.T."/>
            <person name="Hug L.A."/>
            <person name="Sharon I."/>
            <person name="Castelle C.J."/>
            <person name="Probst A.J."/>
            <person name="Thomas B.C."/>
            <person name="Singh A."/>
            <person name="Wilkins M.J."/>
            <person name="Karaoz U."/>
            <person name="Brodie E.L."/>
            <person name="Williams K.H."/>
            <person name="Hubbard S.S."/>
            <person name="Banfield J.F."/>
        </authorList>
    </citation>
    <scope>NUCLEOTIDE SEQUENCE [LARGE SCALE GENOMIC DNA]</scope>
</reference>
<dbReference type="InterPro" id="IPR003593">
    <property type="entry name" value="AAA+_ATPase"/>
</dbReference>
<evidence type="ECO:0000313" key="2">
    <source>
        <dbReference type="EMBL" id="OGG16003.1"/>
    </source>
</evidence>
<dbReference type="AlphaFoldDB" id="A0A1F5ZUE7"/>
<dbReference type="Gene3D" id="1.10.8.60">
    <property type="match status" value="1"/>
</dbReference>
<evidence type="ECO:0000313" key="3">
    <source>
        <dbReference type="Proteomes" id="UP000176253"/>
    </source>
</evidence>
<evidence type="ECO:0000259" key="1">
    <source>
        <dbReference type="SMART" id="SM00382"/>
    </source>
</evidence>